<feature type="binding site" evidence="3">
    <location>
        <position position="38"/>
    </location>
    <ligand>
        <name>a divalent metal cation</name>
        <dbReference type="ChEBI" id="CHEBI:60240"/>
    </ligand>
</feature>
<evidence type="ECO:0000256" key="1">
    <source>
        <dbReference type="ARBA" id="ARBA00008635"/>
    </source>
</evidence>
<accession>A0A2U1JVM8</accession>
<dbReference type="InterPro" id="IPR007837">
    <property type="entry name" value="DinB"/>
</dbReference>
<feature type="binding site" evidence="3">
    <location>
        <position position="120"/>
    </location>
    <ligand>
        <name>a divalent metal cation</name>
        <dbReference type="ChEBI" id="CHEBI:60240"/>
    </ligand>
</feature>
<keyword evidence="5" id="KW-1185">Reference proteome</keyword>
<dbReference type="InterPro" id="IPR034660">
    <property type="entry name" value="DinB/YfiT-like"/>
</dbReference>
<gene>
    <name evidence="4" type="ORF">DCC39_14030</name>
</gene>
<dbReference type="AlphaFoldDB" id="A0A2U1JVM8"/>
<dbReference type="OrthoDB" id="9811413at2"/>
<evidence type="ECO:0000256" key="2">
    <source>
        <dbReference type="ARBA" id="ARBA00022723"/>
    </source>
</evidence>
<evidence type="ECO:0000313" key="4">
    <source>
        <dbReference type="EMBL" id="PWA08878.1"/>
    </source>
</evidence>
<protein>
    <submittedName>
        <fullName evidence="4">Damage-inducible protein DinB</fullName>
    </submittedName>
</protein>
<dbReference type="EMBL" id="QCZG01000033">
    <property type="protein sequence ID" value="PWA08878.1"/>
    <property type="molecule type" value="Genomic_DNA"/>
</dbReference>
<sequence>MKTMKRMYKHLNWANQRILEALQQLEHDNREARRLFSHILYSEQVWLSRLQGKDSSQLPIWGEVEIEVCEEMVKKNEESFAAFLADLDKTDLDQFISYKNSKGEEFNTSIRDVLTHVALHGQHHRGQINAQLRANHVEPVNTDFITFVR</sequence>
<reference evidence="4 5" key="1">
    <citation type="submission" date="2018-04" db="EMBL/GenBank/DDBJ databases">
        <title>Camelliibacillus theae gen. nov., sp. nov., isolated from Pu'er tea.</title>
        <authorList>
            <person name="Niu L."/>
        </authorList>
    </citation>
    <scope>NUCLEOTIDE SEQUENCE [LARGE SCALE GENOMIC DNA]</scope>
    <source>
        <strain evidence="4 5">T8</strain>
    </source>
</reference>
<dbReference type="Proteomes" id="UP000245998">
    <property type="component" value="Unassembled WGS sequence"/>
</dbReference>
<dbReference type="GO" id="GO:0046872">
    <property type="term" value="F:metal ion binding"/>
    <property type="evidence" value="ECO:0007669"/>
    <property type="project" value="UniProtKB-KW"/>
</dbReference>
<dbReference type="Gene3D" id="1.20.120.450">
    <property type="entry name" value="dinb family like domain"/>
    <property type="match status" value="1"/>
</dbReference>
<organism evidence="4 5">
    <name type="scientific">Pueribacillus theae</name>
    <dbReference type="NCBI Taxonomy" id="2171751"/>
    <lineage>
        <taxon>Bacteria</taxon>
        <taxon>Bacillati</taxon>
        <taxon>Bacillota</taxon>
        <taxon>Bacilli</taxon>
        <taxon>Bacillales</taxon>
        <taxon>Bacillaceae</taxon>
        <taxon>Pueribacillus</taxon>
    </lineage>
</organism>
<comment type="similarity">
    <text evidence="1">Belongs to the DinB family.</text>
</comment>
<comment type="caution">
    <text evidence="4">The sequence shown here is derived from an EMBL/GenBank/DDBJ whole genome shotgun (WGS) entry which is preliminary data.</text>
</comment>
<dbReference type="SUPFAM" id="SSF109854">
    <property type="entry name" value="DinB/YfiT-like putative metalloenzymes"/>
    <property type="match status" value="1"/>
</dbReference>
<dbReference type="PANTHER" id="PTHR37302:SF3">
    <property type="entry name" value="DAMAGE-INDUCIBLE PROTEIN DINB"/>
    <property type="match status" value="1"/>
</dbReference>
<dbReference type="Pfam" id="PF05163">
    <property type="entry name" value="DinB"/>
    <property type="match status" value="1"/>
</dbReference>
<name>A0A2U1JVM8_9BACI</name>
<proteinExistence type="inferred from homology"/>
<keyword evidence="2 3" id="KW-0479">Metal-binding</keyword>
<evidence type="ECO:0000256" key="3">
    <source>
        <dbReference type="PIRSR" id="PIRSR607837-1"/>
    </source>
</evidence>
<dbReference type="PANTHER" id="PTHR37302">
    <property type="entry name" value="SLR1116 PROTEIN"/>
    <property type="match status" value="1"/>
</dbReference>
<evidence type="ECO:0000313" key="5">
    <source>
        <dbReference type="Proteomes" id="UP000245998"/>
    </source>
</evidence>
<feature type="binding site" evidence="3">
    <location>
        <position position="124"/>
    </location>
    <ligand>
        <name>a divalent metal cation</name>
        <dbReference type="ChEBI" id="CHEBI:60240"/>
    </ligand>
</feature>